<dbReference type="AlphaFoldDB" id="K0TDE6"/>
<protein>
    <submittedName>
        <fullName evidence="2">Uncharacterized protein</fullName>
    </submittedName>
</protein>
<keyword evidence="1" id="KW-0472">Membrane</keyword>
<keyword evidence="1" id="KW-0812">Transmembrane</keyword>
<dbReference type="Proteomes" id="UP000266841">
    <property type="component" value="Unassembled WGS sequence"/>
</dbReference>
<accession>K0TDE6</accession>
<dbReference type="EMBL" id="AGNL01003111">
    <property type="protein sequence ID" value="EJK75139.1"/>
    <property type="molecule type" value="Genomic_DNA"/>
</dbReference>
<proteinExistence type="predicted"/>
<name>K0TDE6_THAOC</name>
<gene>
    <name evidence="2" type="ORF">THAOC_03145</name>
</gene>
<evidence type="ECO:0000256" key="1">
    <source>
        <dbReference type="SAM" id="Phobius"/>
    </source>
</evidence>
<comment type="caution">
    <text evidence="2">The sequence shown here is derived from an EMBL/GenBank/DDBJ whole genome shotgun (WGS) entry which is preliminary data.</text>
</comment>
<feature type="transmembrane region" description="Helical" evidence="1">
    <location>
        <begin position="251"/>
        <end position="275"/>
    </location>
</feature>
<evidence type="ECO:0000313" key="2">
    <source>
        <dbReference type="EMBL" id="EJK75139.1"/>
    </source>
</evidence>
<keyword evidence="1" id="KW-1133">Transmembrane helix</keyword>
<organism evidence="2 3">
    <name type="scientific">Thalassiosira oceanica</name>
    <name type="common">Marine diatom</name>
    <dbReference type="NCBI Taxonomy" id="159749"/>
    <lineage>
        <taxon>Eukaryota</taxon>
        <taxon>Sar</taxon>
        <taxon>Stramenopiles</taxon>
        <taxon>Ochrophyta</taxon>
        <taxon>Bacillariophyta</taxon>
        <taxon>Coscinodiscophyceae</taxon>
        <taxon>Thalassiosirophycidae</taxon>
        <taxon>Thalassiosirales</taxon>
        <taxon>Thalassiosiraceae</taxon>
        <taxon>Thalassiosira</taxon>
    </lineage>
</organism>
<evidence type="ECO:0000313" key="3">
    <source>
        <dbReference type="Proteomes" id="UP000266841"/>
    </source>
</evidence>
<keyword evidence="3" id="KW-1185">Reference proteome</keyword>
<sequence length="353" mass="39767">MNLARFFGLGPAYVFTVEEDVMDEQTGVIIERAWDAKFEISKLGYDNAKLIEEMPRLRPLDFSPLLEPRYDYATQSSIPQHRIDMMGAAYLHYGDMGLVARYVDGEYIGAWRDHDAILDAVAPHVTDEVRTHMERVLNLHVPADFNWEEPAWHKTAFLERGNSAATVVAKERKSLRLIWNGTDKSTAREDAMNDPHITPTEKELECAFGCVYLVFCTWLWNLRISYPDEEISLAFIDISSCFRWPRVCPDLLGAFGFVIVSIYFAANAMVFGGVVSASTWEPFRRAIAALTKGLYDTPGLIHQHASLLNSVEWVPATDFTDFAKATACALNPGVFDNKDVASQPPILSMLMTI</sequence>
<reference evidence="2 3" key="1">
    <citation type="journal article" date="2012" name="Genome Biol.">
        <title>Genome and low-iron response of an oceanic diatom adapted to chronic iron limitation.</title>
        <authorList>
            <person name="Lommer M."/>
            <person name="Specht M."/>
            <person name="Roy A.S."/>
            <person name="Kraemer L."/>
            <person name="Andreson R."/>
            <person name="Gutowska M.A."/>
            <person name="Wolf J."/>
            <person name="Bergner S.V."/>
            <person name="Schilhabel M.B."/>
            <person name="Klostermeier U.C."/>
            <person name="Beiko R.G."/>
            <person name="Rosenstiel P."/>
            <person name="Hippler M."/>
            <person name="Laroche J."/>
        </authorList>
    </citation>
    <scope>NUCLEOTIDE SEQUENCE [LARGE SCALE GENOMIC DNA]</scope>
    <source>
        <strain evidence="2 3">CCMP1005</strain>
    </source>
</reference>
<dbReference type="OrthoDB" id="101778at2759"/>